<dbReference type="EMBL" id="JAODUP010000533">
    <property type="protein sequence ID" value="KAK2147857.1"/>
    <property type="molecule type" value="Genomic_DNA"/>
</dbReference>
<evidence type="ECO:0000256" key="1">
    <source>
        <dbReference type="SAM" id="MobiDB-lite"/>
    </source>
</evidence>
<organism evidence="2 3">
    <name type="scientific">Paralvinella palmiformis</name>
    <dbReference type="NCBI Taxonomy" id="53620"/>
    <lineage>
        <taxon>Eukaryota</taxon>
        <taxon>Metazoa</taxon>
        <taxon>Spiralia</taxon>
        <taxon>Lophotrochozoa</taxon>
        <taxon>Annelida</taxon>
        <taxon>Polychaeta</taxon>
        <taxon>Sedentaria</taxon>
        <taxon>Canalipalpata</taxon>
        <taxon>Terebellida</taxon>
        <taxon>Terebelliformia</taxon>
        <taxon>Alvinellidae</taxon>
        <taxon>Paralvinella</taxon>
    </lineage>
</organism>
<keyword evidence="3" id="KW-1185">Reference proteome</keyword>
<proteinExistence type="predicted"/>
<sequence length="123" mass="14056">MSRHSVALSYPHRTWSALDGNETSVRLTLEVQLPAADSSPRADSDKRTVARGGERLDEPVIDEEALRKYPRRHLLPTLNDAVLRKRKRADGLMVNLSLDVIRDMLSTQQNMKKVHELWMIGKK</sequence>
<comment type="caution">
    <text evidence="2">The sequence shown here is derived from an EMBL/GenBank/DDBJ whole genome shotgun (WGS) entry which is preliminary data.</text>
</comment>
<evidence type="ECO:0000313" key="2">
    <source>
        <dbReference type="EMBL" id="KAK2147857.1"/>
    </source>
</evidence>
<dbReference type="AlphaFoldDB" id="A0AAD9J7X2"/>
<name>A0AAD9J7X2_9ANNE</name>
<gene>
    <name evidence="2" type="ORF">LSH36_534g01024</name>
</gene>
<evidence type="ECO:0000313" key="3">
    <source>
        <dbReference type="Proteomes" id="UP001208570"/>
    </source>
</evidence>
<dbReference type="Proteomes" id="UP001208570">
    <property type="component" value="Unassembled WGS sequence"/>
</dbReference>
<accession>A0AAD9J7X2</accession>
<reference evidence="2" key="1">
    <citation type="journal article" date="2023" name="Mol. Biol. Evol.">
        <title>Third-Generation Sequencing Reveals the Adaptive Role of the Epigenome in Three Deep-Sea Polychaetes.</title>
        <authorList>
            <person name="Perez M."/>
            <person name="Aroh O."/>
            <person name="Sun Y."/>
            <person name="Lan Y."/>
            <person name="Juniper S.K."/>
            <person name="Young C.R."/>
            <person name="Angers B."/>
            <person name="Qian P.Y."/>
        </authorList>
    </citation>
    <scope>NUCLEOTIDE SEQUENCE</scope>
    <source>
        <strain evidence="2">P08H-3</strain>
    </source>
</reference>
<protein>
    <submittedName>
        <fullName evidence="2">Uncharacterized protein</fullName>
    </submittedName>
</protein>
<feature type="region of interest" description="Disordered" evidence="1">
    <location>
        <begin position="32"/>
        <end position="56"/>
    </location>
</feature>
<feature type="compositionally biased region" description="Basic and acidic residues" evidence="1">
    <location>
        <begin position="40"/>
        <end position="56"/>
    </location>
</feature>